<evidence type="ECO:0000313" key="3">
    <source>
        <dbReference type="EMBL" id="QUJ75939.1"/>
    </source>
</evidence>
<feature type="chain" id="PRO_5038023379" evidence="1">
    <location>
        <begin position="22"/>
        <end position="185"/>
    </location>
</feature>
<keyword evidence="4" id="KW-1185">Reference proteome</keyword>
<keyword evidence="1" id="KW-0732">Signal</keyword>
<dbReference type="KEGG" id="sual:KDD17_13520"/>
<dbReference type="AlphaFoldDB" id="A0A975JCG7"/>
<evidence type="ECO:0000313" key="4">
    <source>
        <dbReference type="Proteomes" id="UP000683291"/>
    </source>
</evidence>
<dbReference type="RefSeq" id="WP_212704137.1">
    <property type="nucleotide sequence ID" value="NZ_CP073581.1"/>
</dbReference>
<reference evidence="3" key="1">
    <citation type="submission" date="2021-04" db="EMBL/GenBank/DDBJ databases">
        <title>Complete genome sequence for Sulfitobacter sp. strain JK7-1.</title>
        <authorList>
            <person name="Park S.-J."/>
        </authorList>
    </citation>
    <scope>NUCLEOTIDE SEQUENCE</scope>
    <source>
        <strain evidence="3">JK7-1</strain>
    </source>
</reference>
<dbReference type="EMBL" id="CP073581">
    <property type="protein sequence ID" value="QUJ75939.1"/>
    <property type="molecule type" value="Genomic_DNA"/>
</dbReference>
<feature type="domain" description="ABC-type transport auxiliary lipoprotein component" evidence="2">
    <location>
        <begin position="30"/>
        <end position="180"/>
    </location>
</feature>
<evidence type="ECO:0000259" key="2">
    <source>
        <dbReference type="Pfam" id="PF03886"/>
    </source>
</evidence>
<accession>A0A975JCG7</accession>
<organism evidence="3 4">
    <name type="scientific">Sulfitobacter albidus</name>
    <dbReference type="NCBI Taxonomy" id="2829501"/>
    <lineage>
        <taxon>Bacteria</taxon>
        <taxon>Pseudomonadati</taxon>
        <taxon>Pseudomonadota</taxon>
        <taxon>Alphaproteobacteria</taxon>
        <taxon>Rhodobacterales</taxon>
        <taxon>Roseobacteraceae</taxon>
        <taxon>Sulfitobacter</taxon>
    </lineage>
</organism>
<evidence type="ECO:0000256" key="1">
    <source>
        <dbReference type="SAM" id="SignalP"/>
    </source>
</evidence>
<dbReference type="Proteomes" id="UP000683291">
    <property type="component" value="Chromosome 1"/>
</dbReference>
<name>A0A975JCG7_9RHOB</name>
<sequence>MTFLKPLTLCFGLALLAACGASDRIAVQSPPVAEKIRIGFASVEVKDVSLPSYAAADEIAQQAADGTIVSSGVQWGDAPERAIGLEISRNLARMSGRRVAPEPWPFEEEASAALDVRFIELIAGMDGIFRANGQYFVGVFNGRERSGLFDLTVAYDPKGGPAAIARARGQIVLDLTAFIARNGLR</sequence>
<dbReference type="InterPro" id="IPR005586">
    <property type="entry name" value="ABC_trans_aux"/>
</dbReference>
<proteinExistence type="predicted"/>
<protein>
    <submittedName>
        <fullName evidence="3">Membrane integrity-associated transporter subunit PqiC</fullName>
    </submittedName>
</protein>
<dbReference type="Pfam" id="PF03886">
    <property type="entry name" value="ABC_trans_aux"/>
    <property type="match status" value="1"/>
</dbReference>
<gene>
    <name evidence="3" type="ORF">KDD17_13520</name>
</gene>
<dbReference type="PROSITE" id="PS51257">
    <property type="entry name" value="PROKAR_LIPOPROTEIN"/>
    <property type="match status" value="1"/>
</dbReference>
<feature type="signal peptide" evidence="1">
    <location>
        <begin position="1"/>
        <end position="21"/>
    </location>
</feature>